<dbReference type="Pfam" id="PF00651">
    <property type="entry name" value="BTB"/>
    <property type="match status" value="1"/>
</dbReference>
<protein>
    <recommendedName>
        <fullName evidence="1">BTB domain-containing protein</fullName>
    </recommendedName>
</protein>
<gene>
    <name evidence="2" type="ORF">JOL62DRAFT_601640</name>
</gene>
<dbReference type="CDD" id="cd18186">
    <property type="entry name" value="BTB_POZ_ZBTB_KLHL-like"/>
    <property type="match status" value="1"/>
</dbReference>
<dbReference type="InterPro" id="IPR011333">
    <property type="entry name" value="SKP1/BTB/POZ_sf"/>
</dbReference>
<dbReference type="Gene3D" id="3.30.710.10">
    <property type="entry name" value="Potassium Channel Kv1.1, Chain A"/>
    <property type="match status" value="1"/>
</dbReference>
<organism evidence="2 3">
    <name type="scientific">Phyllosticta paracitricarpa</name>
    <dbReference type="NCBI Taxonomy" id="2016321"/>
    <lineage>
        <taxon>Eukaryota</taxon>
        <taxon>Fungi</taxon>
        <taxon>Dikarya</taxon>
        <taxon>Ascomycota</taxon>
        <taxon>Pezizomycotina</taxon>
        <taxon>Dothideomycetes</taxon>
        <taxon>Dothideomycetes incertae sedis</taxon>
        <taxon>Botryosphaeriales</taxon>
        <taxon>Phyllostictaceae</taxon>
        <taxon>Phyllosticta</taxon>
    </lineage>
</organism>
<feature type="domain" description="BTB" evidence="1">
    <location>
        <begin position="76"/>
        <end position="146"/>
    </location>
</feature>
<reference evidence="2 3" key="1">
    <citation type="submission" date="2024-04" db="EMBL/GenBank/DDBJ databases">
        <title>Phyllosticta paracitricarpa is synonymous to the EU quarantine fungus P. citricarpa based on phylogenomic analyses.</title>
        <authorList>
            <consortium name="Lawrence Berkeley National Laboratory"/>
            <person name="Van ingen-buijs V.A."/>
            <person name="Van westerhoven A.C."/>
            <person name="Haridas S."/>
            <person name="Skiadas P."/>
            <person name="Martin F."/>
            <person name="Groenewald J.Z."/>
            <person name="Crous P.W."/>
            <person name="Seidl M.F."/>
        </authorList>
    </citation>
    <scope>NUCLEOTIDE SEQUENCE [LARGE SCALE GENOMIC DNA]</scope>
    <source>
        <strain evidence="2 3">CBS 141358</strain>
    </source>
</reference>
<comment type="caution">
    <text evidence="2">The sequence shown here is derived from an EMBL/GenBank/DDBJ whole genome shotgun (WGS) entry which is preliminary data.</text>
</comment>
<evidence type="ECO:0000313" key="3">
    <source>
        <dbReference type="Proteomes" id="UP001367316"/>
    </source>
</evidence>
<dbReference type="EMBL" id="JBBPBF010000004">
    <property type="protein sequence ID" value="KAK7614475.1"/>
    <property type="molecule type" value="Genomic_DNA"/>
</dbReference>
<keyword evidence="3" id="KW-1185">Reference proteome</keyword>
<dbReference type="SUPFAM" id="SSF54695">
    <property type="entry name" value="POZ domain"/>
    <property type="match status" value="1"/>
</dbReference>
<dbReference type="PROSITE" id="PS50097">
    <property type="entry name" value="BTB"/>
    <property type="match status" value="1"/>
</dbReference>
<dbReference type="InterPro" id="IPR000210">
    <property type="entry name" value="BTB/POZ_dom"/>
</dbReference>
<accession>A0ABR1NH17</accession>
<evidence type="ECO:0000313" key="2">
    <source>
        <dbReference type="EMBL" id="KAK7614475.1"/>
    </source>
</evidence>
<proteinExistence type="predicted"/>
<evidence type="ECO:0000259" key="1">
    <source>
        <dbReference type="PROSITE" id="PS50097"/>
    </source>
</evidence>
<dbReference type="Proteomes" id="UP001367316">
    <property type="component" value="Unassembled WGS sequence"/>
</dbReference>
<sequence>MMATRTVLLRNLSMETEETMPDEKVRQVTAEEKWYKDEPGFFSHLGLPLMKGASRPDGVNKQYSRMGSFLDKKVFSDMTVSDSTGRKYHVHKVILSSASILLANMIERLSGPKGSKQVNLEMENHRPEVVEQGLFCIYNQHYNVPLDLRTFHEQPRPKEEGEDLRHQILFNTEVYAFASSNVIPQVRDFAFKKIVFDLPQEAIYHPQDLPGLLMRMCKIMPEEKKGSESIPIAISDLHSALCTVCSAKIEVFLKDEEFRKRYPRVFLDGVQQLAGSRVMGLNSLHLDDNGEPYSSHNPEETAYANQVEVLLNNKDLRTKNPDTFYNCIKTVARLRCHCTSCRYRHWGDDRVLNRATEEKRINDQIQRRKRSEFQQ</sequence>
<name>A0ABR1NH17_9PEZI</name>